<dbReference type="Proteomes" id="UP000008810">
    <property type="component" value="Chromosome 5"/>
</dbReference>
<evidence type="ECO:0000313" key="2">
    <source>
        <dbReference type="EnsemblPlants" id="KQJ81823"/>
    </source>
</evidence>
<organism evidence="1">
    <name type="scientific">Brachypodium distachyon</name>
    <name type="common">Purple false brome</name>
    <name type="synonym">Trachynia distachya</name>
    <dbReference type="NCBI Taxonomy" id="15368"/>
    <lineage>
        <taxon>Eukaryota</taxon>
        <taxon>Viridiplantae</taxon>
        <taxon>Streptophyta</taxon>
        <taxon>Embryophyta</taxon>
        <taxon>Tracheophyta</taxon>
        <taxon>Spermatophyta</taxon>
        <taxon>Magnoliopsida</taxon>
        <taxon>Liliopsida</taxon>
        <taxon>Poales</taxon>
        <taxon>Poaceae</taxon>
        <taxon>BOP clade</taxon>
        <taxon>Pooideae</taxon>
        <taxon>Stipodae</taxon>
        <taxon>Brachypodieae</taxon>
        <taxon>Brachypodium</taxon>
    </lineage>
</organism>
<proteinExistence type="predicted"/>
<dbReference type="AlphaFoldDB" id="A0A0Q3E288"/>
<dbReference type="EMBL" id="CM000884">
    <property type="protein sequence ID" value="KQJ81823.1"/>
    <property type="molecule type" value="Genomic_DNA"/>
</dbReference>
<dbReference type="InterPro" id="IPR027417">
    <property type="entry name" value="P-loop_NTPase"/>
</dbReference>
<sequence length="93" mass="10985">MVDAAFSDVPEWSWPDRELGKATRPRSGGVVLQRRLRAAARRRSSVMPQILSRHKIVIVEGNYFLLKENIWTDIRLLETWRDPWAKYLARSRH</sequence>
<evidence type="ECO:0000313" key="1">
    <source>
        <dbReference type="EMBL" id="KQJ81823.1"/>
    </source>
</evidence>
<reference evidence="2" key="3">
    <citation type="submission" date="2018-08" db="UniProtKB">
        <authorList>
            <consortium name="EnsemblPlants"/>
        </authorList>
    </citation>
    <scope>IDENTIFICATION</scope>
    <source>
        <strain evidence="2">cv. Bd21</strain>
    </source>
</reference>
<dbReference type="Gene3D" id="3.40.50.300">
    <property type="entry name" value="P-loop containing nucleotide triphosphate hydrolases"/>
    <property type="match status" value="1"/>
</dbReference>
<reference evidence="1 2" key="1">
    <citation type="journal article" date="2010" name="Nature">
        <title>Genome sequencing and analysis of the model grass Brachypodium distachyon.</title>
        <authorList>
            <consortium name="International Brachypodium Initiative"/>
        </authorList>
    </citation>
    <scope>NUCLEOTIDE SEQUENCE [LARGE SCALE GENOMIC DNA]</scope>
    <source>
        <strain evidence="1 2">Bd21</strain>
    </source>
</reference>
<dbReference type="Gramene" id="KQJ81823">
    <property type="protein sequence ID" value="KQJ81823"/>
    <property type="gene ID" value="BRADI_5g03286v3"/>
</dbReference>
<name>A0A0Q3E288_BRADI</name>
<dbReference type="InParanoid" id="A0A0Q3E288"/>
<accession>A0A0Q3E288</accession>
<evidence type="ECO:0008006" key="4">
    <source>
        <dbReference type="Google" id="ProtNLM"/>
    </source>
</evidence>
<reference evidence="1" key="2">
    <citation type="submission" date="2017-06" db="EMBL/GenBank/DDBJ databases">
        <title>WGS assembly of Brachypodium distachyon.</title>
        <authorList>
            <consortium name="The International Brachypodium Initiative"/>
            <person name="Lucas S."/>
            <person name="Harmon-Smith M."/>
            <person name="Lail K."/>
            <person name="Tice H."/>
            <person name="Grimwood J."/>
            <person name="Bruce D."/>
            <person name="Barry K."/>
            <person name="Shu S."/>
            <person name="Lindquist E."/>
            <person name="Wang M."/>
            <person name="Pitluck S."/>
            <person name="Vogel J.P."/>
            <person name="Garvin D.F."/>
            <person name="Mockler T.C."/>
            <person name="Schmutz J."/>
            <person name="Rokhsar D."/>
            <person name="Bevan M.W."/>
        </authorList>
    </citation>
    <scope>NUCLEOTIDE SEQUENCE</scope>
    <source>
        <strain evidence="1">Bd21</strain>
    </source>
</reference>
<gene>
    <name evidence="1" type="ORF">BRADI_5g03286v3</name>
</gene>
<dbReference type="EnsemblPlants" id="KQJ81823">
    <property type="protein sequence ID" value="KQJ81823"/>
    <property type="gene ID" value="BRADI_5g03286v3"/>
</dbReference>
<evidence type="ECO:0000313" key="3">
    <source>
        <dbReference type="Proteomes" id="UP000008810"/>
    </source>
</evidence>
<protein>
    <recommendedName>
        <fullName evidence="4">Phosphoribulokinase/uridine kinase domain-containing protein</fullName>
    </recommendedName>
</protein>
<keyword evidence="3" id="KW-1185">Reference proteome</keyword>